<evidence type="ECO:0000256" key="6">
    <source>
        <dbReference type="SAM" id="Phobius"/>
    </source>
</evidence>
<evidence type="ECO:0000313" key="8">
    <source>
        <dbReference type="Proteomes" id="UP000237889"/>
    </source>
</evidence>
<evidence type="ECO:0000256" key="4">
    <source>
        <dbReference type="ARBA" id="ARBA00022989"/>
    </source>
</evidence>
<keyword evidence="2" id="KW-1003">Cell membrane</keyword>
<dbReference type="PANTHER" id="PTHR30086">
    <property type="entry name" value="ARGININE EXPORTER PROTEIN ARGO"/>
    <property type="match status" value="1"/>
</dbReference>
<reference evidence="7 8" key="1">
    <citation type="submission" date="2018-03" db="EMBL/GenBank/DDBJ databases">
        <title>Genome sequencing of Phreatobacter sp.</title>
        <authorList>
            <person name="Kim S.-J."/>
            <person name="Heo J."/>
            <person name="Kwon S.-W."/>
        </authorList>
    </citation>
    <scope>NUCLEOTIDE SEQUENCE [LARGE SCALE GENOMIC DNA]</scope>
    <source>
        <strain evidence="7 8">S-12</strain>
    </source>
</reference>
<keyword evidence="4 6" id="KW-1133">Transmembrane helix</keyword>
<evidence type="ECO:0000256" key="3">
    <source>
        <dbReference type="ARBA" id="ARBA00022692"/>
    </source>
</evidence>
<feature type="transmembrane region" description="Helical" evidence="6">
    <location>
        <begin position="184"/>
        <end position="202"/>
    </location>
</feature>
<accession>A0A2S0NFG1</accession>
<comment type="subcellular location">
    <subcellularLocation>
        <location evidence="1">Cell membrane</location>
        <topology evidence="1">Multi-pass membrane protein</topology>
    </subcellularLocation>
</comment>
<dbReference type="Pfam" id="PF01810">
    <property type="entry name" value="LysE"/>
    <property type="match status" value="1"/>
</dbReference>
<feature type="transmembrane region" description="Helical" evidence="6">
    <location>
        <begin position="41"/>
        <end position="65"/>
    </location>
</feature>
<dbReference type="GO" id="GO:0015171">
    <property type="term" value="F:amino acid transmembrane transporter activity"/>
    <property type="evidence" value="ECO:0007669"/>
    <property type="project" value="TreeGrafter"/>
</dbReference>
<name>A0A2S0NFG1_9HYPH</name>
<evidence type="ECO:0000313" key="7">
    <source>
        <dbReference type="EMBL" id="AVO46910.1"/>
    </source>
</evidence>
<dbReference type="EMBL" id="CP027668">
    <property type="protein sequence ID" value="AVO46910.1"/>
    <property type="molecule type" value="Genomic_DNA"/>
</dbReference>
<dbReference type="KEGG" id="phr:C6569_18620"/>
<dbReference type="AlphaFoldDB" id="A0A2S0NFG1"/>
<evidence type="ECO:0000256" key="5">
    <source>
        <dbReference type="ARBA" id="ARBA00023136"/>
    </source>
</evidence>
<evidence type="ECO:0000256" key="1">
    <source>
        <dbReference type="ARBA" id="ARBA00004651"/>
    </source>
</evidence>
<dbReference type="Proteomes" id="UP000237889">
    <property type="component" value="Chromosome"/>
</dbReference>
<proteinExistence type="predicted"/>
<keyword evidence="8" id="KW-1185">Reference proteome</keyword>
<protein>
    <submittedName>
        <fullName evidence="7">Lysine transporter LysE</fullName>
    </submittedName>
</protein>
<feature type="transmembrane region" description="Helical" evidence="6">
    <location>
        <begin position="71"/>
        <end position="91"/>
    </location>
</feature>
<dbReference type="OrthoDB" id="9804822at2"/>
<feature type="transmembrane region" description="Helical" evidence="6">
    <location>
        <begin position="145"/>
        <end position="172"/>
    </location>
</feature>
<organism evidence="7 8">
    <name type="scientific">Phreatobacter cathodiphilus</name>
    <dbReference type="NCBI Taxonomy" id="1868589"/>
    <lineage>
        <taxon>Bacteria</taxon>
        <taxon>Pseudomonadati</taxon>
        <taxon>Pseudomonadota</taxon>
        <taxon>Alphaproteobacteria</taxon>
        <taxon>Hyphomicrobiales</taxon>
        <taxon>Phreatobacteraceae</taxon>
        <taxon>Phreatobacter</taxon>
    </lineage>
</organism>
<evidence type="ECO:0000256" key="2">
    <source>
        <dbReference type="ARBA" id="ARBA00022475"/>
    </source>
</evidence>
<feature type="transmembrane region" description="Helical" evidence="6">
    <location>
        <begin position="111"/>
        <end position="133"/>
    </location>
</feature>
<keyword evidence="3 6" id="KW-0812">Transmembrane</keyword>
<dbReference type="InterPro" id="IPR001123">
    <property type="entry name" value="LeuE-type"/>
</dbReference>
<dbReference type="PANTHER" id="PTHR30086:SF20">
    <property type="entry name" value="ARGININE EXPORTER PROTEIN ARGO-RELATED"/>
    <property type="match status" value="1"/>
</dbReference>
<feature type="transmembrane region" description="Helical" evidence="6">
    <location>
        <begin position="6"/>
        <end position="29"/>
    </location>
</feature>
<sequence>MTLSGFLLFCGVYAMATFSPGPAVAAIVARTLAVGLRRTAPFILGIVAGDLVWFALVALGLAALAQNAQPLFLAIKYAGVAYLLWLAWKLWTAPAAAPQESPAARGEGWKLFLGGLALTMGNAKVMVFFVSILPLVVDLGTLTPLLAAELAVVMMAILSTAMWTYALAAARARRFIASPRAMRMVNRGTGAVVAGAAVAVAARG</sequence>
<keyword evidence="5 6" id="KW-0472">Membrane</keyword>
<dbReference type="RefSeq" id="WP_106750280.1">
    <property type="nucleotide sequence ID" value="NZ_CP027668.1"/>
</dbReference>
<gene>
    <name evidence="7" type="ORF">C6569_18620</name>
</gene>
<dbReference type="GO" id="GO:0005886">
    <property type="term" value="C:plasma membrane"/>
    <property type="evidence" value="ECO:0007669"/>
    <property type="project" value="UniProtKB-SubCell"/>
</dbReference>